<accession>A0AAD7JY45</accession>
<evidence type="ECO:0000256" key="2">
    <source>
        <dbReference type="SAM" id="MobiDB-lite"/>
    </source>
</evidence>
<proteinExistence type="predicted"/>
<keyword evidence="4" id="KW-1185">Reference proteome</keyword>
<dbReference type="AlphaFoldDB" id="A0AAD7JY45"/>
<feature type="region of interest" description="Disordered" evidence="2">
    <location>
        <begin position="61"/>
        <end position="94"/>
    </location>
</feature>
<evidence type="ECO:0000313" key="4">
    <source>
        <dbReference type="Proteomes" id="UP001215280"/>
    </source>
</evidence>
<name>A0AAD7JY45_9AGAR</name>
<protein>
    <submittedName>
        <fullName evidence="3">Uncharacterized protein</fullName>
    </submittedName>
</protein>
<evidence type="ECO:0000256" key="1">
    <source>
        <dbReference type="SAM" id="Coils"/>
    </source>
</evidence>
<keyword evidence="1" id="KW-0175">Coiled coil</keyword>
<dbReference type="Proteomes" id="UP001215280">
    <property type="component" value="Unassembled WGS sequence"/>
</dbReference>
<gene>
    <name evidence="3" type="ORF">DFH07DRAFT_767490</name>
</gene>
<organism evidence="3 4">
    <name type="scientific">Mycena maculata</name>
    <dbReference type="NCBI Taxonomy" id="230809"/>
    <lineage>
        <taxon>Eukaryota</taxon>
        <taxon>Fungi</taxon>
        <taxon>Dikarya</taxon>
        <taxon>Basidiomycota</taxon>
        <taxon>Agaricomycotina</taxon>
        <taxon>Agaricomycetes</taxon>
        <taxon>Agaricomycetidae</taxon>
        <taxon>Agaricales</taxon>
        <taxon>Marasmiineae</taxon>
        <taxon>Mycenaceae</taxon>
        <taxon>Mycena</taxon>
    </lineage>
</organism>
<feature type="coiled-coil region" evidence="1">
    <location>
        <begin position="293"/>
        <end position="320"/>
    </location>
</feature>
<reference evidence="3" key="1">
    <citation type="submission" date="2023-03" db="EMBL/GenBank/DDBJ databases">
        <title>Massive genome expansion in bonnet fungi (Mycena s.s.) driven by repeated elements and novel gene families across ecological guilds.</title>
        <authorList>
            <consortium name="Lawrence Berkeley National Laboratory"/>
            <person name="Harder C.B."/>
            <person name="Miyauchi S."/>
            <person name="Viragh M."/>
            <person name="Kuo A."/>
            <person name="Thoen E."/>
            <person name="Andreopoulos B."/>
            <person name="Lu D."/>
            <person name="Skrede I."/>
            <person name="Drula E."/>
            <person name="Henrissat B."/>
            <person name="Morin E."/>
            <person name="Kohler A."/>
            <person name="Barry K."/>
            <person name="LaButti K."/>
            <person name="Morin E."/>
            <person name="Salamov A."/>
            <person name="Lipzen A."/>
            <person name="Mereny Z."/>
            <person name="Hegedus B."/>
            <person name="Baldrian P."/>
            <person name="Stursova M."/>
            <person name="Weitz H."/>
            <person name="Taylor A."/>
            <person name="Grigoriev I.V."/>
            <person name="Nagy L.G."/>
            <person name="Martin F."/>
            <person name="Kauserud H."/>
        </authorList>
    </citation>
    <scope>NUCLEOTIDE SEQUENCE</scope>
    <source>
        <strain evidence="3">CBHHK188m</strain>
    </source>
</reference>
<dbReference type="EMBL" id="JARJLG010000016">
    <property type="protein sequence ID" value="KAJ7774324.1"/>
    <property type="molecule type" value="Genomic_DNA"/>
</dbReference>
<evidence type="ECO:0000313" key="3">
    <source>
        <dbReference type="EMBL" id="KAJ7774324.1"/>
    </source>
</evidence>
<comment type="caution">
    <text evidence="3">The sequence shown here is derived from an EMBL/GenBank/DDBJ whole genome shotgun (WGS) entry which is preliminary data.</text>
</comment>
<sequence length="349" mass="38441">MNASSQRISAGLDASVMLEDSRPSRCRLLNELDFVVEGDEAQAEVLSKAFDLSLYNCHTVPLQPSEPHDPASELSQDWLTDFRPPPGRSQNPFLSTPLRLKHFSRLSPSILRDLLRSPSLRSSSLCDDSLDSVVRPYSTAEFDYLPCANPLQSSQQSLPLTPPPSGRIPCLAELPDPDLDPGKPKIVAMFSCHDLPCTAPMTGNFPPPPPNSLVSSATVRNFQRVIDEMKGVDPRDRANYTEDTSSNFALPSPLSSPAGGFFIPEADTSDISRPVDGPRVMDRTLGALEDEFVSLLQQRAIEEEADAKELRALADRLERIGKGRRHLATLIAERKKEQQKCGNEVKGRK</sequence>